<organism evidence="1">
    <name type="scientific">Catovirus CTV1</name>
    <dbReference type="NCBI Taxonomy" id="1977631"/>
    <lineage>
        <taxon>Viruses</taxon>
        <taxon>Varidnaviria</taxon>
        <taxon>Bamfordvirae</taxon>
        <taxon>Nucleocytoviricota</taxon>
        <taxon>Megaviricetes</taxon>
        <taxon>Imitervirales</taxon>
        <taxon>Mimiviridae</taxon>
        <taxon>Klosneuvirinae</taxon>
        <taxon>Catovirus</taxon>
    </lineage>
</organism>
<protein>
    <submittedName>
        <fullName evidence="1">Uncharacterized protein</fullName>
    </submittedName>
</protein>
<reference evidence="1" key="1">
    <citation type="journal article" date="2017" name="Science">
        <title>Giant viruses with an expanded complement of translation system components.</title>
        <authorList>
            <person name="Schulz F."/>
            <person name="Yutin N."/>
            <person name="Ivanova N.N."/>
            <person name="Ortega D.R."/>
            <person name="Lee T.K."/>
            <person name="Vierheilig J."/>
            <person name="Daims H."/>
            <person name="Horn M."/>
            <person name="Wagner M."/>
            <person name="Jensen G.J."/>
            <person name="Kyrpides N.C."/>
            <person name="Koonin E.V."/>
            <person name="Woyke T."/>
        </authorList>
    </citation>
    <scope>NUCLEOTIDE SEQUENCE</scope>
    <source>
        <strain evidence="1">CTV1</strain>
    </source>
</reference>
<accession>A0A1V0S8S5</accession>
<dbReference type="EMBL" id="KY684083">
    <property type="protein sequence ID" value="ARF08101.1"/>
    <property type="molecule type" value="Genomic_DNA"/>
</dbReference>
<name>A0A1V0S8S5_9VIRU</name>
<sequence length="237" mass="27668">MNVNVMYYDKYLKYKSKYMALRGGTNDFFNKLLNNNPKFNSSILTLFSFSTGSGEMEYNLCKYIKTANPNIKIVMVVFELEAVYKNNISNYKKMVDSQLISSFHFFKEFDDTLKSREPDNTHRSMLKVRVLALDKIINVPDKVVQKNKLLALVENMLNVYNLGDIIFTGRSIQFIKEINKKSENEYMPLLQLLDCFQKYSKNRFCFGFDQTTGSPESNKRITSLSTVSEFINYLEHI</sequence>
<evidence type="ECO:0000313" key="1">
    <source>
        <dbReference type="EMBL" id="ARF08101.1"/>
    </source>
</evidence>
<gene>
    <name evidence="1" type="ORF">Catovirus_1_151</name>
</gene>
<proteinExistence type="predicted"/>